<comment type="caution">
    <text evidence="2">The sequence shown here is derived from an EMBL/GenBank/DDBJ whole genome shotgun (WGS) entry which is preliminary data.</text>
</comment>
<dbReference type="SUPFAM" id="SSF52141">
    <property type="entry name" value="Uracil-DNA glycosylase-like"/>
    <property type="match status" value="1"/>
</dbReference>
<proteinExistence type="predicted"/>
<dbReference type="Pfam" id="PF03167">
    <property type="entry name" value="UDG"/>
    <property type="match status" value="1"/>
</dbReference>
<dbReference type="PATRIC" id="fig|1423790.3.peg.76"/>
<dbReference type="InterPro" id="IPR047124">
    <property type="entry name" value="HI_0220.2"/>
</dbReference>
<feature type="domain" description="Uracil-DNA glycosylase-like" evidence="1">
    <location>
        <begin position="24"/>
        <end position="181"/>
    </location>
</feature>
<dbReference type="STRING" id="1423790.BN53_06640"/>
<dbReference type="eggNOG" id="COG1573">
    <property type="taxonomic scope" value="Bacteria"/>
</dbReference>
<accession>I7JYQ5</accession>
<dbReference type="SMART" id="SM00987">
    <property type="entry name" value="UreE_C"/>
    <property type="match status" value="1"/>
</dbReference>
<dbReference type="GO" id="GO:0016798">
    <property type="term" value="F:hydrolase activity, acting on glycosyl bonds"/>
    <property type="evidence" value="ECO:0007669"/>
    <property type="project" value="UniProtKB-KW"/>
</dbReference>
<dbReference type="CDD" id="cd10033">
    <property type="entry name" value="UDG_like"/>
    <property type="match status" value="1"/>
</dbReference>
<protein>
    <submittedName>
        <fullName evidence="2">Uracil DNA glycosylase</fullName>
        <ecNumber evidence="2">3.2.2.-</ecNumber>
    </submittedName>
</protein>
<evidence type="ECO:0000313" key="2">
    <source>
        <dbReference type="EMBL" id="CCI85760.1"/>
    </source>
</evidence>
<dbReference type="SMART" id="SM00986">
    <property type="entry name" value="UDG"/>
    <property type="match status" value="1"/>
</dbReference>
<organism evidence="2 3">
    <name type="scientific">Lactobacillus pasteurii DSM 23907 = CRBIP 24.76</name>
    <dbReference type="NCBI Taxonomy" id="1423790"/>
    <lineage>
        <taxon>Bacteria</taxon>
        <taxon>Bacillati</taxon>
        <taxon>Bacillota</taxon>
        <taxon>Bacilli</taxon>
        <taxon>Lactobacillales</taxon>
        <taxon>Lactobacillaceae</taxon>
        <taxon>Lactobacillus</taxon>
    </lineage>
</organism>
<dbReference type="OrthoDB" id="9789139at2"/>
<sequence length="189" mass="21966">MTLIDEIMAAPENKEFTAKNWKPVFFTPETAKIVIIGQAPSKRVQDTGLMWNDASGDRLRQWLGVDRSEFYDSGDFANIPMDFYYPGKGKSGDLPPRKNIAQKWHPQLLETMPKRQLIILVGNYAQRYYLNLPSKVKLTNVVQSFDQYLPEYFPLVHPSPRNNIWLRKNPWFEQDVVPALQELVRQIIA</sequence>
<evidence type="ECO:0000259" key="1">
    <source>
        <dbReference type="SMART" id="SM00986"/>
    </source>
</evidence>
<dbReference type="PANTHER" id="PTHR42160:SF1">
    <property type="entry name" value="URACIL-DNA GLYCOSYLASE SUPERFAMILY PROTEIN"/>
    <property type="match status" value="1"/>
</dbReference>
<evidence type="ECO:0000313" key="3">
    <source>
        <dbReference type="Proteomes" id="UP000009311"/>
    </source>
</evidence>
<dbReference type="InterPro" id="IPR036895">
    <property type="entry name" value="Uracil-DNA_glycosylase-like_sf"/>
</dbReference>
<name>I7JYQ5_9LACO</name>
<dbReference type="Gene3D" id="3.40.470.10">
    <property type="entry name" value="Uracil-DNA glycosylase-like domain"/>
    <property type="match status" value="1"/>
</dbReference>
<dbReference type="AlphaFoldDB" id="I7JYQ5"/>
<dbReference type="EMBL" id="CAKD01000023">
    <property type="protein sequence ID" value="CCI85760.1"/>
    <property type="molecule type" value="Genomic_DNA"/>
</dbReference>
<dbReference type="PANTHER" id="PTHR42160">
    <property type="entry name" value="URACIL-DNA GLYCOSYLASE SUPERFAMILY PROTEIN"/>
    <property type="match status" value="1"/>
</dbReference>
<keyword evidence="3" id="KW-1185">Reference proteome</keyword>
<dbReference type="Proteomes" id="UP000009311">
    <property type="component" value="Unassembled WGS sequence"/>
</dbReference>
<keyword evidence="2" id="KW-0378">Hydrolase</keyword>
<dbReference type="RefSeq" id="WP_009560317.1">
    <property type="nucleotide sequence ID" value="NZ_AYZN01000001.1"/>
</dbReference>
<keyword evidence="2" id="KW-0326">Glycosidase</keyword>
<dbReference type="InterPro" id="IPR005122">
    <property type="entry name" value="Uracil-DNA_glycosylase-like"/>
</dbReference>
<dbReference type="EC" id="3.2.2.-" evidence="2"/>
<gene>
    <name evidence="2" type="ORF">BN53_06640</name>
</gene>
<reference evidence="2 3" key="1">
    <citation type="submission" date="2012-06" db="EMBL/GenBank/DDBJ databases">
        <title>Draft Genome Sequence of Lactobacillus pasteurii CRBIP 24.76T.</title>
        <authorList>
            <person name="Cousin S."/>
            <person name="Bouchier C."/>
            <person name="Loux V."/>
            <person name="Ma L."/>
            <person name="Creno S."/>
            <person name="Bizet C."/>
            <person name="Clermont D."/>
        </authorList>
    </citation>
    <scope>NUCLEOTIDE SEQUENCE [LARGE SCALE GENOMIC DNA]</scope>
    <source>
        <strain evidence="3">CRBIP 24.76T</strain>
    </source>
</reference>